<evidence type="ECO:0000313" key="2">
    <source>
        <dbReference type="EMBL" id="WNM20782.1"/>
    </source>
</evidence>
<dbReference type="GO" id="GO:0051537">
    <property type="term" value="F:2 iron, 2 sulfur cluster binding"/>
    <property type="evidence" value="ECO:0007669"/>
    <property type="project" value="InterPro"/>
</dbReference>
<keyword evidence="3" id="KW-1185">Reference proteome</keyword>
<evidence type="ECO:0000313" key="1">
    <source>
        <dbReference type="EMBL" id="WNM19392.1"/>
    </source>
</evidence>
<dbReference type="InterPro" id="IPR036922">
    <property type="entry name" value="Rieske_2Fe-2S_sf"/>
</dbReference>
<dbReference type="Proteomes" id="UP001304515">
    <property type="component" value="Chromosome"/>
</dbReference>
<dbReference type="RefSeq" id="WP_313324279.1">
    <property type="nucleotide sequence ID" value="NZ_CP134878.1"/>
</dbReference>
<protein>
    <recommendedName>
        <fullName evidence="4">Rieske domain-containing protein</fullName>
    </recommendedName>
</protein>
<proteinExistence type="predicted"/>
<evidence type="ECO:0008006" key="4">
    <source>
        <dbReference type="Google" id="ProtNLM"/>
    </source>
</evidence>
<sequence length="138" mass="15190">MKKIIALVFLIVTFYGCDSGSVNYRNPYLPNYPVDLPINLNLPQYTNLQFAGNYIVDFSQGVRGIVVFNTGTGFTAFDVACPNQDLSSCSTMTISVPNAVCSCDDAQYSLFTGIAPGKDYPMKPYRVQINGNNLYITN</sequence>
<name>A0AA96J2D8_9FLAO</name>
<dbReference type="SUPFAM" id="SSF50022">
    <property type="entry name" value="ISP domain"/>
    <property type="match status" value="1"/>
</dbReference>
<evidence type="ECO:0000313" key="3">
    <source>
        <dbReference type="Proteomes" id="UP001304515"/>
    </source>
</evidence>
<dbReference type="Gene3D" id="2.102.10.10">
    <property type="entry name" value="Rieske [2Fe-2S] iron-sulphur domain"/>
    <property type="match status" value="1"/>
</dbReference>
<dbReference type="EMBL" id="CP134890">
    <property type="protein sequence ID" value="WNM20782.1"/>
    <property type="molecule type" value="Genomic_DNA"/>
</dbReference>
<reference evidence="1 3" key="1">
    <citation type="submission" date="2023-09" db="EMBL/GenBank/DDBJ databases">
        <title>Flavobacterium sp. a novel bacteria isolate from Pepper rhizosphere.</title>
        <authorList>
            <person name="Peng Y."/>
            <person name="Lee J."/>
        </authorList>
    </citation>
    <scope>NUCLEOTIDE SEQUENCE</scope>
    <source>
        <strain evidence="1">PMR2A8</strain>
        <strain evidence="2 3">PMTSA4</strain>
    </source>
</reference>
<accession>A0AA96EZ29</accession>
<organism evidence="1">
    <name type="scientific">Flavobacterium capsici</name>
    <dbReference type="NCBI Taxonomy" id="3075618"/>
    <lineage>
        <taxon>Bacteria</taxon>
        <taxon>Pseudomonadati</taxon>
        <taxon>Bacteroidota</taxon>
        <taxon>Flavobacteriia</taxon>
        <taxon>Flavobacteriales</taxon>
        <taxon>Flavobacteriaceae</taxon>
        <taxon>Flavobacterium</taxon>
    </lineage>
</organism>
<dbReference type="EMBL" id="CP134878">
    <property type="protein sequence ID" value="WNM19392.1"/>
    <property type="molecule type" value="Genomic_DNA"/>
</dbReference>
<accession>A0AA96J2D8</accession>
<dbReference type="KEGG" id="fcj:RN605_08790"/>
<dbReference type="AlphaFoldDB" id="A0AA96J2D8"/>
<gene>
    <name evidence="2" type="ORF">RN605_08790</name>
    <name evidence="1" type="ORF">RN608_01620</name>
</gene>
<dbReference type="PROSITE" id="PS51257">
    <property type="entry name" value="PROKAR_LIPOPROTEIN"/>
    <property type="match status" value="1"/>
</dbReference>